<sequence>MELLRTPPPRERADAARNRAAVLAAAERLFAEHGPEGVSMDQVATAAGVGKGTLFRRFGDKSGLAVALLDARERELQEAILSGPPPLGPGAAPGERIEAFVLAYLDYLLKHLALVRMSETASPGARYRIGAYRFWHLHLALLLDGDPDPEAAAHGLLAALSAEHASALLPDLGEERLRAALVRLARAVASGGSGTGA</sequence>
<dbReference type="PRINTS" id="PR00455">
    <property type="entry name" value="HTHTETR"/>
</dbReference>
<evidence type="ECO:0000313" key="5">
    <source>
        <dbReference type="Proteomes" id="UP000261811"/>
    </source>
</evidence>
<proteinExistence type="predicted"/>
<keyword evidence="5" id="KW-1185">Reference proteome</keyword>
<dbReference type="GO" id="GO:0000976">
    <property type="term" value="F:transcription cis-regulatory region binding"/>
    <property type="evidence" value="ECO:0007669"/>
    <property type="project" value="TreeGrafter"/>
</dbReference>
<feature type="DNA-binding region" description="H-T-H motif" evidence="2">
    <location>
        <begin position="39"/>
        <end position="58"/>
    </location>
</feature>
<dbReference type="OrthoDB" id="5190841at2"/>
<protein>
    <submittedName>
        <fullName evidence="4">TetR/AcrR family transcriptional regulator</fullName>
    </submittedName>
</protein>
<evidence type="ECO:0000256" key="1">
    <source>
        <dbReference type="ARBA" id="ARBA00023125"/>
    </source>
</evidence>
<dbReference type="Proteomes" id="UP000261811">
    <property type="component" value="Unassembled WGS sequence"/>
</dbReference>
<organism evidence="4 5">
    <name type="scientific">Actinomadura logoneensis</name>
    <dbReference type="NCBI Taxonomy" id="2293572"/>
    <lineage>
        <taxon>Bacteria</taxon>
        <taxon>Bacillati</taxon>
        <taxon>Actinomycetota</taxon>
        <taxon>Actinomycetes</taxon>
        <taxon>Streptosporangiales</taxon>
        <taxon>Thermomonosporaceae</taxon>
        <taxon>Actinomadura</taxon>
    </lineage>
</organism>
<dbReference type="PROSITE" id="PS50977">
    <property type="entry name" value="HTH_TETR_2"/>
    <property type="match status" value="1"/>
</dbReference>
<dbReference type="Pfam" id="PF00440">
    <property type="entry name" value="TetR_N"/>
    <property type="match status" value="1"/>
</dbReference>
<dbReference type="PROSITE" id="PS01081">
    <property type="entry name" value="HTH_TETR_1"/>
    <property type="match status" value="1"/>
</dbReference>
<gene>
    <name evidence="4" type="ORF">DZF91_06020</name>
</gene>
<reference evidence="4 5" key="1">
    <citation type="submission" date="2018-08" db="EMBL/GenBank/DDBJ databases">
        <title>Actinomadura jelena sp. nov., a novel Actinomycete isolated from soil in Chad.</title>
        <authorList>
            <person name="Shi L."/>
        </authorList>
    </citation>
    <scope>NUCLEOTIDE SEQUENCE [LARGE SCALE GENOMIC DNA]</scope>
    <source>
        <strain evidence="4 5">NEAU-G17</strain>
    </source>
</reference>
<dbReference type="InterPro" id="IPR023772">
    <property type="entry name" value="DNA-bd_HTH_TetR-type_CS"/>
</dbReference>
<dbReference type="PANTHER" id="PTHR30055:SF209">
    <property type="entry name" value="POSSIBLE TRANSCRIPTIONAL REGULATORY PROTEIN (PROBABLY TETR-FAMILY)"/>
    <property type="match status" value="1"/>
</dbReference>
<dbReference type="InterPro" id="IPR001647">
    <property type="entry name" value="HTH_TetR"/>
</dbReference>
<dbReference type="InterPro" id="IPR009057">
    <property type="entry name" value="Homeodomain-like_sf"/>
</dbReference>
<dbReference type="PANTHER" id="PTHR30055">
    <property type="entry name" value="HTH-TYPE TRANSCRIPTIONAL REGULATOR RUTR"/>
    <property type="match status" value="1"/>
</dbReference>
<dbReference type="Gene3D" id="1.10.357.10">
    <property type="entry name" value="Tetracycline Repressor, domain 2"/>
    <property type="match status" value="1"/>
</dbReference>
<dbReference type="GO" id="GO:0003700">
    <property type="term" value="F:DNA-binding transcription factor activity"/>
    <property type="evidence" value="ECO:0007669"/>
    <property type="project" value="TreeGrafter"/>
</dbReference>
<comment type="caution">
    <text evidence="4">The sequence shown here is derived from an EMBL/GenBank/DDBJ whole genome shotgun (WGS) entry which is preliminary data.</text>
</comment>
<dbReference type="InterPro" id="IPR050109">
    <property type="entry name" value="HTH-type_TetR-like_transc_reg"/>
</dbReference>
<evidence type="ECO:0000256" key="2">
    <source>
        <dbReference type="PROSITE-ProRule" id="PRU00335"/>
    </source>
</evidence>
<dbReference type="SUPFAM" id="SSF46689">
    <property type="entry name" value="Homeodomain-like"/>
    <property type="match status" value="1"/>
</dbReference>
<dbReference type="AlphaFoldDB" id="A0A372JRY4"/>
<dbReference type="EMBL" id="QURH01000114">
    <property type="protein sequence ID" value="RFU42524.1"/>
    <property type="molecule type" value="Genomic_DNA"/>
</dbReference>
<evidence type="ECO:0000313" key="4">
    <source>
        <dbReference type="EMBL" id="RFU42524.1"/>
    </source>
</evidence>
<feature type="domain" description="HTH tetR-type" evidence="3">
    <location>
        <begin position="16"/>
        <end position="76"/>
    </location>
</feature>
<accession>A0A372JRY4</accession>
<evidence type="ECO:0000259" key="3">
    <source>
        <dbReference type="PROSITE" id="PS50977"/>
    </source>
</evidence>
<name>A0A372JRY4_9ACTN</name>
<keyword evidence="1 2" id="KW-0238">DNA-binding</keyword>